<dbReference type="AlphaFoldDB" id="A0A179EU42"/>
<accession>A0A179EU42</accession>
<keyword evidence="2" id="KW-1185">Reference proteome</keyword>
<sequence>MEEQIPKAIKVENVANILKVDFDNGQTKYLKSHWVEDLGDAFKLNSKGVRKNLLGTTTNMWIGSKAEIRPDGTIVLNETDRYTAEELWHKGQDSIPKL</sequence>
<proteinExistence type="predicted"/>
<evidence type="ECO:0000313" key="2">
    <source>
        <dbReference type="Proteomes" id="UP000078516"/>
    </source>
</evidence>
<protein>
    <submittedName>
        <fullName evidence="1">Uncharacterized protein</fullName>
    </submittedName>
</protein>
<dbReference type="RefSeq" id="WP_067481419.1">
    <property type="nucleotide sequence ID" value="NZ_JARQAN010000003.1"/>
</dbReference>
<dbReference type="EMBL" id="LWMN01000002">
    <property type="protein sequence ID" value="OAQ56746.1"/>
    <property type="molecule type" value="Genomic_DNA"/>
</dbReference>
<evidence type="ECO:0000313" key="1">
    <source>
        <dbReference type="EMBL" id="OAQ56746.1"/>
    </source>
</evidence>
<name>A0A179EU42_ENTTH</name>
<comment type="caution">
    <text evidence="1">The sequence shown here is derived from an EMBL/GenBank/DDBJ whole genome shotgun (WGS) entry which is preliminary data.</text>
</comment>
<gene>
    <name evidence="1" type="ORF">A6E74_11465</name>
</gene>
<dbReference type="Proteomes" id="UP000078516">
    <property type="component" value="Unassembled WGS sequence"/>
</dbReference>
<organism evidence="1 2">
    <name type="scientific">Enterococcus thailandicus</name>
    <dbReference type="NCBI Taxonomy" id="417368"/>
    <lineage>
        <taxon>Bacteria</taxon>
        <taxon>Bacillati</taxon>
        <taxon>Bacillota</taxon>
        <taxon>Bacilli</taxon>
        <taxon>Lactobacillales</taxon>
        <taxon>Enterococcaceae</taxon>
        <taxon>Enterococcus</taxon>
    </lineage>
</organism>
<reference evidence="1 2" key="1">
    <citation type="submission" date="2016-04" db="EMBL/GenBank/DDBJ databases">
        <title>Draft genome of an Enterococcus thailandicus strain isolated from bovine feces.</title>
        <authorList>
            <person name="Beukers A.G."/>
            <person name="Zaheer R."/>
            <person name="Goji N."/>
            <person name="Cook S.R."/>
            <person name="Amoako K."/>
            <person name="Chaves A.V."/>
            <person name="Ward M.P."/>
            <person name="Mcallister T.A."/>
        </authorList>
    </citation>
    <scope>NUCLEOTIDE SEQUENCE [LARGE SCALE GENOMIC DNA]</scope>
    <source>
        <strain evidence="1 2">F0711D 46</strain>
    </source>
</reference>